<dbReference type="OrthoDB" id="63332at2"/>
<dbReference type="EMBL" id="RQXV01000002">
    <property type="protein sequence ID" value="RRD00410.1"/>
    <property type="molecule type" value="Genomic_DNA"/>
</dbReference>
<dbReference type="InterPro" id="IPR009057">
    <property type="entry name" value="Homeodomain-like_sf"/>
</dbReference>
<keyword evidence="3" id="KW-0804">Transcription</keyword>
<keyword evidence="7" id="KW-1185">Reference proteome</keyword>
<evidence type="ECO:0000256" key="1">
    <source>
        <dbReference type="ARBA" id="ARBA00023015"/>
    </source>
</evidence>
<accession>A0A3P1STK4</accession>
<reference evidence="6 7" key="1">
    <citation type="submission" date="2018-11" db="EMBL/GenBank/DDBJ databases">
        <title>The draft genome sequence of Amphritea balenae JAMM 1525T.</title>
        <authorList>
            <person name="Fang Z."/>
            <person name="Zhang Y."/>
            <person name="Han X."/>
        </authorList>
    </citation>
    <scope>NUCLEOTIDE SEQUENCE [LARGE SCALE GENOMIC DNA]</scope>
    <source>
        <strain evidence="6 7">JAMM 1525</strain>
    </source>
</reference>
<dbReference type="SUPFAM" id="SSF46689">
    <property type="entry name" value="Homeodomain-like"/>
    <property type="match status" value="1"/>
</dbReference>
<evidence type="ECO:0000313" key="7">
    <source>
        <dbReference type="Proteomes" id="UP000267535"/>
    </source>
</evidence>
<evidence type="ECO:0000313" key="6">
    <source>
        <dbReference type="EMBL" id="RRD00410.1"/>
    </source>
</evidence>
<dbReference type="InterPro" id="IPR001647">
    <property type="entry name" value="HTH_TetR"/>
</dbReference>
<dbReference type="GO" id="GO:0003700">
    <property type="term" value="F:DNA-binding transcription factor activity"/>
    <property type="evidence" value="ECO:0007669"/>
    <property type="project" value="TreeGrafter"/>
</dbReference>
<comment type="caution">
    <text evidence="6">The sequence shown here is derived from an EMBL/GenBank/DDBJ whole genome shotgun (WGS) entry which is preliminary data.</text>
</comment>
<dbReference type="GO" id="GO:0000976">
    <property type="term" value="F:transcription cis-regulatory region binding"/>
    <property type="evidence" value="ECO:0007669"/>
    <property type="project" value="TreeGrafter"/>
</dbReference>
<feature type="DNA-binding region" description="H-T-H motif" evidence="4">
    <location>
        <begin position="35"/>
        <end position="54"/>
    </location>
</feature>
<dbReference type="Proteomes" id="UP000267535">
    <property type="component" value="Unassembled WGS sequence"/>
</dbReference>
<organism evidence="6 7">
    <name type="scientific">Amphritea balenae</name>
    <dbReference type="NCBI Taxonomy" id="452629"/>
    <lineage>
        <taxon>Bacteria</taxon>
        <taxon>Pseudomonadati</taxon>
        <taxon>Pseudomonadota</taxon>
        <taxon>Gammaproteobacteria</taxon>
        <taxon>Oceanospirillales</taxon>
        <taxon>Oceanospirillaceae</taxon>
        <taxon>Amphritea</taxon>
    </lineage>
</organism>
<proteinExistence type="predicted"/>
<name>A0A3P1STK4_9GAMM</name>
<dbReference type="AlphaFoldDB" id="A0A3P1STK4"/>
<sequence length="251" mass="28653">MSPRQVDLQTLHNREQILLDAAMDLIMKQGVEGLTMDKLVREVPYSKGTVYGHFSGKEDLLLAICNRGMDLLGGLFERARQFEGTSRERILAIHFSYLLYSRLYPMMFMLVITAKSPGVTEKASDRQREEHRQLEAKISGGIIAVIEQALADRECENPYQLTSEQIAFSNWSTAFGSISLLSKDFEQCSVRAQLDSEQALLNNINLLLDGLHWRPLFSEFDYNLTLQRFRSEIFAVEVEMLRAKGVELQPN</sequence>
<evidence type="ECO:0000256" key="4">
    <source>
        <dbReference type="PROSITE-ProRule" id="PRU00335"/>
    </source>
</evidence>
<protein>
    <submittedName>
        <fullName evidence="6">TetR/AcrR family transcriptional regulator</fullName>
    </submittedName>
</protein>
<keyword evidence="1" id="KW-0805">Transcription regulation</keyword>
<evidence type="ECO:0000259" key="5">
    <source>
        <dbReference type="PROSITE" id="PS50977"/>
    </source>
</evidence>
<gene>
    <name evidence="6" type="ORF">EHS89_04775</name>
</gene>
<feature type="domain" description="HTH tetR-type" evidence="5">
    <location>
        <begin position="12"/>
        <end position="72"/>
    </location>
</feature>
<dbReference type="PROSITE" id="PS50977">
    <property type="entry name" value="HTH_TETR_2"/>
    <property type="match status" value="1"/>
</dbReference>
<dbReference type="PANTHER" id="PTHR30055:SF234">
    <property type="entry name" value="HTH-TYPE TRANSCRIPTIONAL REGULATOR BETI"/>
    <property type="match status" value="1"/>
</dbReference>
<dbReference type="InterPro" id="IPR050109">
    <property type="entry name" value="HTH-type_TetR-like_transc_reg"/>
</dbReference>
<keyword evidence="2 4" id="KW-0238">DNA-binding</keyword>
<evidence type="ECO:0000256" key="2">
    <source>
        <dbReference type="ARBA" id="ARBA00023125"/>
    </source>
</evidence>
<dbReference type="PRINTS" id="PR00455">
    <property type="entry name" value="HTHTETR"/>
</dbReference>
<evidence type="ECO:0000256" key="3">
    <source>
        <dbReference type="ARBA" id="ARBA00023163"/>
    </source>
</evidence>
<dbReference type="RefSeq" id="WP_124924991.1">
    <property type="nucleotide sequence ID" value="NZ_BMOH01000003.1"/>
</dbReference>
<dbReference type="PANTHER" id="PTHR30055">
    <property type="entry name" value="HTH-TYPE TRANSCRIPTIONAL REGULATOR RUTR"/>
    <property type="match status" value="1"/>
</dbReference>
<dbReference type="Gene3D" id="1.10.357.10">
    <property type="entry name" value="Tetracycline Repressor, domain 2"/>
    <property type="match status" value="1"/>
</dbReference>
<dbReference type="Pfam" id="PF00440">
    <property type="entry name" value="TetR_N"/>
    <property type="match status" value="1"/>
</dbReference>